<gene>
    <name evidence="2" type="ORF">DPV79_01670</name>
</gene>
<dbReference type="Proteomes" id="UP000252458">
    <property type="component" value="Unassembled WGS sequence"/>
</dbReference>
<protein>
    <submittedName>
        <fullName evidence="2">H-NS histone family protein</fullName>
    </submittedName>
</protein>
<evidence type="ECO:0000313" key="2">
    <source>
        <dbReference type="EMBL" id="RBB43037.1"/>
    </source>
</evidence>
<organism evidence="2 3">
    <name type="scientific">Burkholderia reimsis</name>
    <dbReference type="NCBI Taxonomy" id="2234132"/>
    <lineage>
        <taxon>Bacteria</taxon>
        <taxon>Pseudomonadati</taxon>
        <taxon>Pseudomonadota</taxon>
        <taxon>Betaproteobacteria</taxon>
        <taxon>Burkholderiales</taxon>
        <taxon>Burkholderiaceae</taxon>
        <taxon>Burkholderia</taxon>
    </lineage>
</organism>
<dbReference type="Pfam" id="PF00816">
    <property type="entry name" value="Histone_HNS"/>
    <property type="match status" value="1"/>
</dbReference>
<proteinExistence type="predicted"/>
<feature type="domain" description="DNA-binding protein H-NS-like C-terminal" evidence="1">
    <location>
        <begin position="47"/>
        <end position="78"/>
    </location>
</feature>
<dbReference type="Gene3D" id="4.10.430.30">
    <property type="match status" value="1"/>
</dbReference>
<keyword evidence="3" id="KW-1185">Reference proteome</keyword>
<dbReference type="AlphaFoldDB" id="A0A365R331"/>
<evidence type="ECO:0000259" key="1">
    <source>
        <dbReference type="Pfam" id="PF00816"/>
    </source>
</evidence>
<comment type="caution">
    <text evidence="2">The sequence shown here is derived from an EMBL/GenBank/DDBJ whole genome shotgun (WGS) entry which is preliminary data.</text>
</comment>
<reference evidence="2 3" key="1">
    <citation type="submission" date="2018-06" db="EMBL/GenBank/DDBJ databases">
        <title>Draft genome sequence of Burkholderia reimsis strain BE51 isolated from a French agricultural soil.</title>
        <authorList>
            <person name="Esmaeel Q."/>
        </authorList>
    </citation>
    <scope>NUCLEOTIDE SEQUENCE [LARGE SCALE GENOMIC DNA]</scope>
    <source>
        <strain evidence="2 3">BE51</strain>
    </source>
</reference>
<dbReference type="EMBL" id="QMFZ01000001">
    <property type="protein sequence ID" value="RBB43037.1"/>
    <property type="molecule type" value="Genomic_DNA"/>
</dbReference>
<dbReference type="GO" id="GO:0003677">
    <property type="term" value="F:DNA binding"/>
    <property type="evidence" value="ECO:0007669"/>
    <property type="project" value="InterPro"/>
</dbReference>
<accession>A0A365R331</accession>
<evidence type="ECO:0000313" key="3">
    <source>
        <dbReference type="Proteomes" id="UP000252458"/>
    </source>
</evidence>
<dbReference type="InterPro" id="IPR027444">
    <property type="entry name" value="H-NS_C_dom"/>
</dbReference>
<dbReference type="SUPFAM" id="SSF81273">
    <property type="entry name" value="H-NS histone-like proteins"/>
    <property type="match status" value="1"/>
</dbReference>
<name>A0A365R331_9BURK</name>
<sequence length="94" mass="10679">MWGRRSEKKHVLSILQEQVKQRGITQQEILSALGCIGSQKKKHRAPAKYCDPKSGKSWSGYGPKPKWIEGKGLDALLVDRGQPQPWWPERESPS</sequence>